<proteinExistence type="predicted"/>
<dbReference type="OrthoDB" id="8862460at2759"/>
<protein>
    <submittedName>
        <fullName evidence="2">Uncharacterized protein</fullName>
    </submittedName>
</protein>
<feature type="non-terminal residue" evidence="2">
    <location>
        <position position="99"/>
    </location>
</feature>
<organism evidence="2 3">
    <name type="scientific">Allacma fusca</name>
    <dbReference type="NCBI Taxonomy" id="39272"/>
    <lineage>
        <taxon>Eukaryota</taxon>
        <taxon>Metazoa</taxon>
        <taxon>Ecdysozoa</taxon>
        <taxon>Arthropoda</taxon>
        <taxon>Hexapoda</taxon>
        <taxon>Collembola</taxon>
        <taxon>Symphypleona</taxon>
        <taxon>Sminthuridae</taxon>
        <taxon>Allacma</taxon>
    </lineage>
</organism>
<feature type="compositionally biased region" description="Polar residues" evidence="1">
    <location>
        <begin position="58"/>
        <end position="78"/>
    </location>
</feature>
<evidence type="ECO:0000256" key="1">
    <source>
        <dbReference type="SAM" id="MobiDB-lite"/>
    </source>
</evidence>
<comment type="caution">
    <text evidence="2">The sequence shown here is derived from an EMBL/GenBank/DDBJ whole genome shotgun (WGS) entry which is preliminary data.</text>
</comment>
<sequence length="99" mass="11152">EFELIEVVEPEVPVPTRDACLQVTEEDIALSFLEIEENPLPESDQNLSMGSENYFSSCGNNLKPQNRGRSTSFSSAEGSLQDLERKTLLLEKNEDHPLR</sequence>
<dbReference type="Proteomes" id="UP000708208">
    <property type="component" value="Unassembled WGS sequence"/>
</dbReference>
<evidence type="ECO:0000313" key="2">
    <source>
        <dbReference type="EMBL" id="CAG7817485.1"/>
    </source>
</evidence>
<name>A0A8J2KM20_9HEXA</name>
<accession>A0A8J2KM20</accession>
<reference evidence="2" key="1">
    <citation type="submission" date="2021-06" db="EMBL/GenBank/DDBJ databases">
        <authorList>
            <person name="Hodson N. C."/>
            <person name="Mongue J. A."/>
            <person name="Jaron S. K."/>
        </authorList>
    </citation>
    <scope>NUCLEOTIDE SEQUENCE</scope>
</reference>
<dbReference type="EMBL" id="CAJVCH010395412">
    <property type="protein sequence ID" value="CAG7817485.1"/>
    <property type="molecule type" value="Genomic_DNA"/>
</dbReference>
<gene>
    <name evidence="2" type="ORF">AFUS01_LOCUS28051</name>
</gene>
<feature type="region of interest" description="Disordered" evidence="1">
    <location>
        <begin position="58"/>
        <end position="79"/>
    </location>
</feature>
<evidence type="ECO:0000313" key="3">
    <source>
        <dbReference type="Proteomes" id="UP000708208"/>
    </source>
</evidence>
<keyword evidence="3" id="KW-1185">Reference proteome</keyword>
<feature type="non-terminal residue" evidence="2">
    <location>
        <position position="1"/>
    </location>
</feature>
<dbReference type="AlphaFoldDB" id="A0A8J2KM20"/>